<dbReference type="InterPro" id="IPR039261">
    <property type="entry name" value="FNR_nucleotide-bd"/>
</dbReference>
<protein>
    <submittedName>
        <fullName evidence="1">Uncharacterized protein</fullName>
    </submittedName>
</protein>
<name>I4ELP7_9BACT</name>
<proteinExistence type="predicted"/>
<dbReference type="Proteomes" id="UP000004221">
    <property type="component" value="Unassembled WGS sequence"/>
</dbReference>
<reference evidence="1 2" key="1">
    <citation type="journal article" date="2012" name="ISME J.">
        <title>Nitrification expanded: discovery, physiology and genomics of a nitrite-oxidizing bacterium from the phylum Chloroflexi.</title>
        <authorList>
            <person name="Sorokin D.Y."/>
            <person name="Lucker S."/>
            <person name="Vejmelkova D."/>
            <person name="Kostrikina N.A."/>
            <person name="Kleerebezem R."/>
            <person name="Rijpstra W.I."/>
            <person name="Damste J.S."/>
            <person name="Le Paslier D."/>
            <person name="Muyzer G."/>
            <person name="Wagner M."/>
            <person name="van Loosdrecht M.C."/>
            <person name="Daims H."/>
        </authorList>
    </citation>
    <scope>NUCLEOTIDE SEQUENCE [LARGE SCALE GENOMIC DNA]</scope>
    <source>
        <strain evidence="2">none</strain>
    </source>
</reference>
<organism evidence="1 2">
    <name type="scientific">Nitrolancea hollandica Lb</name>
    <dbReference type="NCBI Taxonomy" id="1129897"/>
    <lineage>
        <taxon>Bacteria</taxon>
        <taxon>Pseudomonadati</taxon>
        <taxon>Thermomicrobiota</taxon>
        <taxon>Thermomicrobia</taxon>
        <taxon>Sphaerobacterales</taxon>
        <taxon>Sphaerobacterineae</taxon>
        <taxon>Sphaerobacteraceae</taxon>
        <taxon>Nitrolancea</taxon>
    </lineage>
</organism>
<keyword evidence="2" id="KW-1185">Reference proteome</keyword>
<evidence type="ECO:0000313" key="1">
    <source>
        <dbReference type="EMBL" id="CCF85609.1"/>
    </source>
</evidence>
<dbReference type="Gene3D" id="3.40.50.80">
    <property type="entry name" value="Nucleotide-binding domain of ferredoxin-NADP reductase (FNR) module"/>
    <property type="match status" value="1"/>
</dbReference>
<dbReference type="EMBL" id="CAGS01000470">
    <property type="protein sequence ID" value="CCF85609.1"/>
    <property type="molecule type" value="Genomic_DNA"/>
</dbReference>
<comment type="caution">
    <text evidence="1">The sequence shown here is derived from an EMBL/GenBank/DDBJ whole genome shotgun (WGS) entry which is preliminary data.</text>
</comment>
<dbReference type="SUPFAM" id="SSF52343">
    <property type="entry name" value="Ferredoxin reductase-like, C-terminal NADP-linked domain"/>
    <property type="match status" value="1"/>
</dbReference>
<evidence type="ECO:0000313" key="2">
    <source>
        <dbReference type="Proteomes" id="UP000004221"/>
    </source>
</evidence>
<gene>
    <name evidence="1" type="ORF">NITHO_5210006</name>
</gene>
<accession>I4ELP7</accession>
<dbReference type="AlphaFoldDB" id="I4ELP7"/>
<sequence>MNPLIYVCGSTDFVETVTAGLFARGYSPPCVRTERFGRPKI</sequence>